<reference evidence="1" key="1">
    <citation type="thesis" date="2020" institute="ProQuest LLC" country="789 East Eisenhower Parkway, Ann Arbor, MI, USA">
        <title>Comparative Genomics and Chromosome Evolution.</title>
        <authorList>
            <person name="Mudd A.B."/>
        </authorList>
    </citation>
    <scope>NUCLEOTIDE SEQUENCE</scope>
    <source>
        <strain evidence="1">237g6f4</strain>
        <tissue evidence="1">Blood</tissue>
    </source>
</reference>
<dbReference type="Proteomes" id="UP000824782">
    <property type="component" value="Unassembled WGS sequence"/>
</dbReference>
<keyword evidence="2" id="KW-1185">Reference proteome</keyword>
<sequence>MQFLVDRVDGLETVNNTRTYVTQLQDNVRAQAHLMRDMSRHLEDLDNRGRRNNLRVCGVPEPKGPKDVKGILEELFNKVLEELDMHKIKFDRALAQGDPQPGRETSVVWQTIKSKNVLE</sequence>
<organism evidence="1 2">
    <name type="scientific">Engystomops pustulosus</name>
    <name type="common">Tungara frog</name>
    <name type="synonym">Physalaemus pustulosus</name>
    <dbReference type="NCBI Taxonomy" id="76066"/>
    <lineage>
        <taxon>Eukaryota</taxon>
        <taxon>Metazoa</taxon>
        <taxon>Chordata</taxon>
        <taxon>Craniata</taxon>
        <taxon>Vertebrata</taxon>
        <taxon>Euteleostomi</taxon>
        <taxon>Amphibia</taxon>
        <taxon>Batrachia</taxon>
        <taxon>Anura</taxon>
        <taxon>Neobatrachia</taxon>
        <taxon>Hyloidea</taxon>
        <taxon>Leptodactylidae</taxon>
        <taxon>Leiuperinae</taxon>
        <taxon>Engystomops</taxon>
    </lineage>
</organism>
<proteinExistence type="predicted"/>
<dbReference type="EMBL" id="WNYA01000247">
    <property type="protein sequence ID" value="KAG8549111.1"/>
    <property type="molecule type" value="Genomic_DNA"/>
</dbReference>
<name>A0AAV6ZR82_ENGPU</name>
<gene>
    <name evidence="1" type="ORF">GDO81_022666</name>
</gene>
<comment type="caution">
    <text evidence="1">The sequence shown here is derived from an EMBL/GenBank/DDBJ whole genome shotgun (WGS) entry which is preliminary data.</text>
</comment>
<dbReference type="Gene3D" id="3.30.70.1820">
    <property type="entry name" value="L1 transposable element, RRM domain"/>
    <property type="match status" value="1"/>
</dbReference>
<dbReference type="AlphaFoldDB" id="A0AAV6ZR82"/>
<accession>A0AAV6ZR82</accession>
<evidence type="ECO:0000313" key="1">
    <source>
        <dbReference type="EMBL" id="KAG8549111.1"/>
    </source>
</evidence>
<protein>
    <submittedName>
        <fullName evidence="1">Uncharacterized protein</fullName>
    </submittedName>
</protein>
<evidence type="ECO:0000313" key="2">
    <source>
        <dbReference type="Proteomes" id="UP000824782"/>
    </source>
</evidence>